<comment type="caution">
    <text evidence="1">The sequence shown here is derived from an EMBL/GenBank/DDBJ whole genome shotgun (WGS) entry which is preliminary data.</text>
</comment>
<keyword evidence="2" id="KW-1185">Reference proteome</keyword>
<protein>
    <submittedName>
        <fullName evidence="1">Uncharacterized protein</fullName>
    </submittedName>
</protein>
<reference evidence="1" key="1">
    <citation type="submission" date="2023-10" db="EMBL/GenBank/DDBJ databases">
        <title>Genome assembly of Pristionchus species.</title>
        <authorList>
            <person name="Yoshida K."/>
            <person name="Sommer R.J."/>
        </authorList>
    </citation>
    <scope>NUCLEOTIDE SEQUENCE</scope>
    <source>
        <strain evidence="1">RS0144</strain>
    </source>
</reference>
<feature type="non-terminal residue" evidence="1">
    <location>
        <position position="1"/>
    </location>
</feature>
<gene>
    <name evidence="1" type="ORF">PENTCL1PPCAC_19630</name>
</gene>
<feature type="non-terminal residue" evidence="1">
    <location>
        <position position="93"/>
    </location>
</feature>
<accession>A0AAV5TT47</accession>
<proteinExistence type="predicted"/>
<dbReference type="AlphaFoldDB" id="A0AAV5TT47"/>
<dbReference type="EMBL" id="BTSX01000004">
    <property type="protein sequence ID" value="GMS97455.1"/>
    <property type="molecule type" value="Genomic_DNA"/>
</dbReference>
<sequence length="93" mass="10812">NLAFNYNWFDRVSAQKITFTEGKSYSSDCIRRIAQNASIGDLHVALYGSSDFHREVYNLIKDINVIGELRLRFKAYTLEKEMMAEPFLLDLTK</sequence>
<organism evidence="1 2">
    <name type="scientific">Pristionchus entomophagus</name>
    <dbReference type="NCBI Taxonomy" id="358040"/>
    <lineage>
        <taxon>Eukaryota</taxon>
        <taxon>Metazoa</taxon>
        <taxon>Ecdysozoa</taxon>
        <taxon>Nematoda</taxon>
        <taxon>Chromadorea</taxon>
        <taxon>Rhabditida</taxon>
        <taxon>Rhabditina</taxon>
        <taxon>Diplogasteromorpha</taxon>
        <taxon>Diplogasteroidea</taxon>
        <taxon>Neodiplogasteridae</taxon>
        <taxon>Pristionchus</taxon>
    </lineage>
</organism>
<evidence type="ECO:0000313" key="2">
    <source>
        <dbReference type="Proteomes" id="UP001432027"/>
    </source>
</evidence>
<dbReference type="Proteomes" id="UP001432027">
    <property type="component" value="Unassembled WGS sequence"/>
</dbReference>
<evidence type="ECO:0000313" key="1">
    <source>
        <dbReference type="EMBL" id="GMS97455.1"/>
    </source>
</evidence>
<name>A0AAV5TT47_9BILA</name>